<evidence type="ECO:0000313" key="1">
    <source>
        <dbReference type="EMBL" id="TRZ18494.1"/>
    </source>
</evidence>
<name>A0A8K1GGL7_9PASS</name>
<protein>
    <submittedName>
        <fullName evidence="1">Uncharacterized protein</fullName>
    </submittedName>
</protein>
<evidence type="ECO:0000313" key="2">
    <source>
        <dbReference type="Proteomes" id="UP000796761"/>
    </source>
</evidence>
<sequence length="116" mass="13521">MVAKKASGILACTRNCVASRTRRTAIALYWALVRLCFEYCVQFWAPHYNKNTEVLECVLRRAKELEKSLEHKFNEKKLRELRVFILEKWRLRGDLTILYNSLKGDCSDTGVSPPLQ</sequence>
<dbReference type="EMBL" id="SWJQ01000221">
    <property type="protein sequence ID" value="TRZ18494.1"/>
    <property type="molecule type" value="Genomic_DNA"/>
</dbReference>
<dbReference type="OrthoDB" id="276744at2759"/>
<keyword evidence="2" id="KW-1185">Reference proteome</keyword>
<proteinExistence type="predicted"/>
<gene>
    <name evidence="1" type="ORF">HGM15179_008598</name>
</gene>
<dbReference type="Proteomes" id="UP000796761">
    <property type="component" value="Unassembled WGS sequence"/>
</dbReference>
<reference evidence="1" key="1">
    <citation type="submission" date="2019-04" db="EMBL/GenBank/DDBJ databases">
        <title>Genome assembly of Zosterops borbonicus 15179.</title>
        <authorList>
            <person name="Leroy T."/>
            <person name="Anselmetti Y."/>
            <person name="Tilak M.-K."/>
            <person name="Nabholz B."/>
        </authorList>
    </citation>
    <scope>NUCLEOTIDE SEQUENCE</scope>
    <source>
        <strain evidence="1">HGM_15179</strain>
        <tissue evidence="1">Muscle</tissue>
    </source>
</reference>
<dbReference type="PANTHER" id="PTHR33332">
    <property type="entry name" value="REVERSE TRANSCRIPTASE DOMAIN-CONTAINING PROTEIN"/>
    <property type="match status" value="1"/>
</dbReference>
<organism evidence="1 2">
    <name type="scientific">Zosterops borbonicus</name>
    <dbReference type="NCBI Taxonomy" id="364589"/>
    <lineage>
        <taxon>Eukaryota</taxon>
        <taxon>Metazoa</taxon>
        <taxon>Chordata</taxon>
        <taxon>Craniata</taxon>
        <taxon>Vertebrata</taxon>
        <taxon>Euteleostomi</taxon>
        <taxon>Archelosauria</taxon>
        <taxon>Archosauria</taxon>
        <taxon>Dinosauria</taxon>
        <taxon>Saurischia</taxon>
        <taxon>Theropoda</taxon>
        <taxon>Coelurosauria</taxon>
        <taxon>Aves</taxon>
        <taxon>Neognathae</taxon>
        <taxon>Neoaves</taxon>
        <taxon>Telluraves</taxon>
        <taxon>Australaves</taxon>
        <taxon>Passeriformes</taxon>
        <taxon>Sylvioidea</taxon>
        <taxon>Zosteropidae</taxon>
        <taxon>Zosterops</taxon>
    </lineage>
</organism>
<accession>A0A8K1GGL7</accession>
<comment type="caution">
    <text evidence="1">The sequence shown here is derived from an EMBL/GenBank/DDBJ whole genome shotgun (WGS) entry which is preliminary data.</text>
</comment>
<dbReference type="AlphaFoldDB" id="A0A8K1GGL7"/>